<dbReference type="EMBL" id="JACHIA010000001">
    <property type="protein sequence ID" value="MBB6068824.1"/>
    <property type="molecule type" value="Genomic_DNA"/>
</dbReference>
<comment type="caution">
    <text evidence="1">The sequence shown here is derived from an EMBL/GenBank/DDBJ whole genome shotgun (WGS) entry which is preliminary data.</text>
</comment>
<evidence type="ECO:0000313" key="2">
    <source>
        <dbReference type="Proteomes" id="UP000582837"/>
    </source>
</evidence>
<accession>A0A841GUM4</accession>
<dbReference type="RefSeq" id="WP_205761123.1">
    <property type="nucleotide sequence ID" value="NZ_JABDTL010000001.1"/>
</dbReference>
<dbReference type="Proteomes" id="UP000582837">
    <property type="component" value="Unassembled WGS sequence"/>
</dbReference>
<gene>
    <name evidence="1" type="ORF">HNQ61_000435</name>
</gene>
<protein>
    <submittedName>
        <fullName evidence="1">Uncharacterized protein</fullName>
    </submittedName>
</protein>
<keyword evidence="2" id="KW-1185">Reference proteome</keyword>
<sequence length="94" mass="10062">MPTEKLLMDPKLRGRSSMAPTKMALSMADLDASLDSFLVEPAELGVRGRVYAAEITEAANCTLGGFTCNEKCGETGYWQCGPTSIYTTCGFDAP</sequence>
<name>A0A841GUM4_9BACT</name>
<reference evidence="1 2" key="1">
    <citation type="submission" date="2020-08" db="EMBL/GenBank/DDBJ databases">
        <title>Genomic Encyclopedia of Type Strains, Phase IV (KMG-IV): sequencing the most valuable type-strain genomes for metagenomic binning, comparative biology and taxonomic classification.</title>
        <authorList>
            <person name="Goeker M."/>
        </authorList>
    </citation>
    <scope>NUCLEOTIDE SEQUENCE [LARGE SCALE GENOMIC DNA]</scope>
    <source>
        <strain evidence="1 2">DSM 29007</strain>
    </source>
</reference>
<evidence type="ECO:0000313" key="1">
    <source>
        <dbReference type="EMBL" id="MBB6068824.1"/>
    </source>
</evidence>
<proteinExistence type="predicted"/>
<organism evidence="1 2">
    <name type="scientific">Longimicrobium terrae</name>
    <dbReference type="NCBI Taxonomy" id="1639882"/>
    <lineage>
        <taxon>Bacteria</taxon>
        <taxon>Pseudomonadati</taxon>
        <taxon>Gemmatimonadota</taxon>
        <taxon>Longimicrobiia</taxon>
        <taxon>Longimicrobiales</taxon>
        <taxon>Longimicrobiaceae</taxon>
        <taxon>Longimicrobium</taxon>
    </lineage>
</organism>
<dbReference type="AlphaFoldDB" id="A0A841GUM4"/>